<dbReference type="EMBL" id="CP072110">
    <property type="protein sequence ID" value="QTH63677.1"/>
    <property type="molecule type" value="Genomic_DNA"/>
</dbReference>
<feature type="compositionally biased region" description="Polar residues" evidence="1">
    <location>
        <begin position="147"/>
        <end position="157"/>
    </location>
</feature>
<name>A0A975DAQ1_9GAMM</name>
<organism evidence="2 3">
    <name type="scientific">Psychrosphaera ytuae</name>
    <dbReference type="NCBI Taxonomy" id="2820710"/>
    <lineage>
        <taxon>Bacteria</taxon>
        <taxon>Pseudomonadati</taxon>
        <taxon>Pseudomonadota</taxon>
        <taxon>Gammaproteobacteria</taxon>
        <taxon>Alteromonadales</taxon>
        <taxon>Pseudoalteromonadaceae</taxon>
        <taxon>Psychrosphaera</taxon>
    </lineage>
</organism>
<dbReference type="InterPro" id="IPR022529">
    <property type="entry name" value="DUF3530"/>
</dbReference>
<evidence type="ECO:0000256" key="1">
    <source>
        <dbReference type="SAM" id="MobiDB-lite"/>
    </source>
</evidence>
<reference evidence="2" key="1">
    <citation type="submission" date="2021-03" db="EMBL/GenBank/DDBJ databases">
        <title>Description of Psychrosphaera ytuae sp. nov. isolated from deep sea sediment of South China Sea.</title>
        <authorList>
            <person name="Zhang J."/>
            <person name="Xu X.-D."/>
        </authorList>
    </citation>
    <scope>NUCLEOTIDE SEQUENCE</scope>
    <source>
        <strain evidence="2">MTZ26</strain>
    </source>
</reference>
<dbReference type="Proteomes" id="UP000682739">
    <property type="component" value="Chromosome"/>
</dbReference>
<feature type="compositionally biased region" description="Polar residues" evidence="1">
    <location>
        <begin position="131"/>
        <end position="141"/>
    </location>
</feature>
<proteinExistence type="predicted"/>
<dbReference type="Pfam" id="PF12048">
    <property type="entry name" value="DUF3530"/>
    <property type="match status" value="1"/>
</dbReference>
<accession>A0A975DAQ1</accession>
<gene>
    <name evidence="2" type="ORF">J1N51_13290</name>
</gene>
<protein>
    <submittedName>
        <fullName evidence="2">DUF3530 family protein</fullName>
    </submittedName>
</protein>
<dbReference type="RefSeq" id="WP_208831732.1">
    <property type="nucleotide sequence ID" value="NZ_CP072110.1"/>
</dbReference>
<keyword evidence="3" id="KW-1185">Reference proteome</keyword>
<evidence type="ECO:0000313" key="3">
    <source>
        <dbReference type="Proteomes" id="UP000682739"/>
    </source>
</evidence>
<dbReference type="KEGG" id="psym:J1N51_13290"/>
<dbReference type="AlphaFoldDB" id="A0A975DAQ1"/>
<evidence type="ECO:0000313" key="2">
    <source>
        <dbReference type="EMBL" id="QTH63677.1"/>
    </source>
</evidence>
<sequence length="314" mass="35455">MLKTFLLISLMFFAVETRSNNAPLQVPTQHAEWLYQDLQRFLPDHQIQTLQTAQEQAFIALVKEQTTGIPKGVAFLIPDFSQGILKQAALSNLYQTLNDYGWTNVLLTTPHYEDIQQANIVLSDESAQSSVDSAPTVTGESQPAAPSDTSQEAPSEQIQKVSSQNLALTTQTMGQIALDLQQRVAAAVEFAGQFPGFYLMVCEGKSCPLLVDLIAEQKVPRPDALVMLSGHALGQTANRNFAEAISLTDFPVLDLRQAWDNRWLEDNFEWRRKVARKNFKTDFRQRKLNSYYDYYGQERRVVKEIYGFLHTVGM</sequence>
<feature type="region of interest" description="Disordered" evidence="1">
    <location>
        <begin position="131"/>
        <end position="157"/>
    </location>
</feature>